<accession>A0AAD9LC94</accession>
<protein>
    <submittedName>
        <fullName evidence="1">Uncharacterized protein</fullName>
    </submittedName>
</protein>
<comment type="caution">
    <text evidence="1">The sequence shown here is derived from an EMBL/GenBank/DDBJ whole genome shotgun (WGS) entry which is preliminary data.</text>
</comment>
<dbReference type="EMBL" id="JASMQC010000035">
    <property type="protein sequence ID" value="KAK1931100.1"/>
    <property type="molecule type" value="Genomic_DNA"/>
</dbReference>
<dbReference type="Proteomes" id="UP001259832">
    <property type="component" value="Unassembled WGS sequence"/>
</dbReference>
<dbReference type="AlphaFoldDB" id="A0AAD9LC94"/>
<evidence type="ECO:0000313" key="2">
    <source>
        <dbReference type="Proteomes" id="UP001259832"/>
    </source>
</evidence>
<gene>
    <name evidence="1" type="ORF">P3T76_013289</name>
</gene>
<name>A0AAD9LC94_9STRA</name>
<organism evidence="1 2">
    <name type="scientific">Phytophthora citrophthora</name>
    <dbReference type="NCBI Taxonomy" id="4793"/>
    <lineage>
        <taxon>Eukaryota</taxon>
        <taxon>Sar</taxon>
        <taxon>Stramenopiles</taxon>
        <taxon>Oomycota</taxon>
        <taxon>Peronosporomycetes</taxon>
        <taxon>Peronosporales</taxon>
        <taxon>Peronosporaceae</taxon>
        <taxon>Phytophthora</taxon>
    </lineage>
</organism>
<evidence type="ECO:0000313" key="1">
    <source>
        <dbReference type="EMBL" id="KAK1931100.1"/>
    </source>
</evidence>
<sequence>MLLVFLANTKAQRQTELNFGEERSEAKYGHEKRAYKGFQGECDWYEENNETEYYEKSEEKYGEAKYEAKYGMKAEKKHEEKKYDEKKEADAGVWLSDESVAALELVKGTVHQDVLLLITRGPMNATWSIHGVLEVNRMPHPQPRQIYILVVCPDISAIGATIEPILTIKEIAEKSVNDAVENPSSP</sequence>
<reference evidence="1" key="1">
    <citation type="submission" date="2023-08" db="EMBL/GenBank/DDBJ databases">
        <title>Reference Genome Resource for the Citrus Pathogen Phytophthora citrophthora.</title>
        <authorList>
            <person name="Moller H."/>
            <person name="Coetzee B."/>
            <person name="Rose L.J."/>
            <person name="Van Niekerk J.M."/>
        </authorList>
    </citation>
    <scope>NUCLEOTIDE SEQUENCE</scope>
    <source>
        <strain evidence="1">STE-U-9442</strain>
    </source>
</reference>
<proteinExistence type="predicted"/>
<keyword evidence="2" id="KW-1185">Reference proteome</keyword>